<evidence type="ECO:0000313" key="2">
    <source>
        <dbReference type="Proteomes" id="UP000281261"/>
    </source>
</evidence>
<evidence type="ECO:0000313" key="1">
    <source>
        <dbReference type="EMBL" id="RLC35967.1"/>
    </source>
</evidence>
<protein>
    <submittedName>
        <fullName evidence="1">Uncharacterized protein</fullName>
    </submittedName>
</protein>
<dbReference type="AlphaFoldDB" id="A0A420ZB57"/>
<comment type="caution">
    <text evidence="1">The sequence shown here is derived from an EMBL/GenBank/DDBJ whole genome shotgun (WGS) entry which is preliminary data.</text>
</comment>
<proteinExistence type="predicted"/>
<name>A0A420ZB57_UNCK3</name>
<organism evidence="1 2">
    <name type="scientific">candidate division Kazan bacterium</name>
    <dbReference type="NCBI Taxonomy" id="2202143"/>
    <lineage>
        <taxon>Bacteria</taxon>
        <taxon>Bacteria division Kazan-3B-28</taxon>
    </lineage>
</organism>
<reference evidence="1 2" key="1">
    <citation type="submission" date="2018-06" db="EMBL/GenBank/DDBJ databases">
        <title>Extensive metabolic versatility and redundancy in microbially diverse, dynamic hydrothermal sediments.</title>
        <authorList>
            <person name="Dombrowski N."/>
            <person name="Teske A."/>
            <person name="Baker B.J."/>
        </authorList>
    </citation>
    <scope>NUCLEOTIDE SEQUENCE [LARGE SCALE GENOMIC DNA]</scope>
    <source>
        <strain evidence="1">B79_G16</strain>
    </source>
</reference>
<dbReference type="Proteomes" id="UP000281261">
    <property type="component" value="Unassembled WGS sequence"/>
</dbReference>
<dbReference type="EMBL" id="QMNG01000099">
    <property type="protein sequence ID" value="RLC35967.1"/>
    <property type="molecule type" value="Genomic_DNA"/>
</dbReference>
<gene>
    <name evidence="1" type="ORF">DRH29_05450</name>
</gene>
<sequence>MEFKLTPHILKILCGRGFCKDGKLICCAKNCLFAPKNSPDPYFGREIEPKGETICPRCKHLVKYPDDLVWNERKHKSILLCPICKKQISMKSVKWTQVVVSRHRRKRHEFYHKECWEAMFYSLYTGKIDDSCPLIRIIKWIVRVENES</sequence>
<accession>A0A420ZB57</accession>